<evidence type="ECO:0000313" key="1">
    <source>
        <dbReference type="EMBL" id="CAD8129207.1"/>
    </source>
</evidence>
<gene>
    <name evidence="1" type="ORF">PSON_ATCC_30995.1.T2100022</name>
</gene>
<organism evidence="1 2">
    <name type="scientific">Paramecium sonneborni</name>
    <dbReference type="NCBI Taxonomy" id="65129"/>
    <lineage>
        <taxon>Eukaryota</taxon>
        <taxon>Sar</taxon>
        <taxon>Alveolata</taxon>
        <taxon>Ciliophora</taxon>
        <taxon>Intramacronucleata</taxon>
        <taxon>Oligohymenophorea</taxon>
        <taxon>Peniculida</taxon>
        <taxon>Parameciidae</taxon>
        <taxon>Paramecium</taxon>
    </lineage>
</organism>
<protein>
    <submittedName>
        <fullName evidence="1">Uncharacterized protein</fullName>
    </submittedName>
</protein>
<dbReference type="AlphaFoldDB" id="A0A8S1RP88"/>
<keyword evidence="2" id="KW-1185">Reference proteome</keyword>
<accession>A0A8S1RP88</accession>
<evidence type="ECO:0000313" key="2">
    <source>
        <dbReference type="Proteomes" id="UP000692954"/>
    </source>
</evidence>
<reference evidence="1" key="1">
    <citation type="submission" date="2021-01" db="EMBL/GenBank/DDBJ databases">
        <authorList>
            <consortium name="Genoscope - CEA"/>
            <person name="William W."/>
        </authorList>
    </citation>
    <scope>NUCLEOTIDE SEQUENCE</scope>
</reference>
<dbReference type="EMBL" id="CAJJDN010000210">
    <property type="protein sequence ID" value="CAD8129207.1"/>
    <property type="molecule type" value="Genomic_DNA"/>
</dbReference>
<proteinExistence type="predicted"/>
<name>A0A8S1RP88_9CILI</name>
<sequence>MGVEKRKKIKEFRRENANFMKPNMIQRNCSIFEKITIANWENYHYMRKLEQLSINVNIQMEIA</sequence>
<dbReference type="Proteomes" id="UP000692954">
    <property type="component" value="Unassembled WGS sequence"/>
</dbReference>
<comment type="caution">
    <text evidence="1">The sequence shown here is derived from an EMBL/GenBank/DDBJ whole genome shotgun (WGS) entry which is preliminary data.</text>
</comment>